<evidence type="ECO:0000313" key="7">
    <source>
        <dbReference type="EMBL" id="ERF59576.1"/>
    </source>
</evidence>
<gene>
    <name evidence="8" type="ORF">HMPREF0860_0292</name>
    <name evidence="7" type="ORF">HMPREF1325_1701</name>
</gene>
<keyword evidence="5 6" id="KW-0472">Membrane</keyword>
<keyword evidence="4 6" id="KW-1133">Transmembrane helix</keyword>
<dbReference type="PANTHER" id="PTHR21716:SF64">
    <property type="entry name" value="AI-2 TRANSPORT PROTEIN TQSA"/>
    <property type="match status" value="1"/>
</dbReference>
<dbReference type="Proteomes" id="UP000016646">
    <property type="component" value="Unassembled WGS sequence"/>
</dbReference>
<proteinExistence type="inferred from homology"/>
<keyword evidence="3 6" id="KW-0812">Transmembrane</keyword>
<dbReference type="Pfam" id="PF01594">
    <property type="entry name" value="AI-2E_transport"/>
    <property type="match status" value="1"/>
</dbReference>
<comment type="subcellular location">
    <subcellularLocation>
        <location evidence="1">Membrane</location>
        <topology evidence="1">Multi-pass membrane protein</topology>
    </subcellularLocation>
</comment>
<dbReference type="GO" id="GO:0055085">
    <property type="term" value="P:transmembrane transport"/>
    <property type="evidence" value="ECO:0007669"/>
    <property type="project" value="TreeGrafter"/>
</dbReference>
<evidence type="ECO:0000256" key="2">
    <source>
        <dbReference type="ARBA" id="ARBA00009773"/>
    </source>
</evidence>
<feature type="transmembrane region" description="Helical" evidence="6">
    <location>
        <begin position="310"/>
        <end position="332"/>
    </location>
</feature>
<dbReference type="EMBL" id="AVQI01000080">
    <property type="protein sequence ID" value="ERJ98540.1"/>
    <property type="molecule type" value="Genomic_DNA"/>
</dbReference>
<dbReference type="AlphaFoldDB" id="U2L2J3"/>
<dbReference type="PATRIC" id="fig|1125725.3.peg.2453"/>
<dbReference type="GO" id="GO:0016020">
    <property type="term" value="C:membrane"/>
    <property type="evidence" value="ECO:0007669"/>
    <property type="project" value="UniProtKB-SubCell"/>
</dbReference>
<evidence type="ECO:0000313" key="9">
    <source>
        <dbReference type="Proteomes" id="UP000016412"/>
    </source>
</evidence>
<organism evidence="7 9">
    <name type="scientific">Treponema socranskii subsp. socranskii VPI DR56BR1116 = ATCC 35536</name>
    <dbReference type="NCBI Taxonomy" id="1125725"/>
    <lineage>
        <taxon>Bacteria</taxon>
        <taxon>Pseudomonadati</taxon>
        <taxon>Spirochaetota</taxon>
        <taxon>Spirochaetia</taxon>
        <taxon>Spirochaetales</taxon>
        <taxon>Treponemataceae</taxon>
        <taxon>Treponema</taxon>
    </lineage>
</organism>
<comment type="similarity">
    <text evidence="2">Belongs to the autoinducer-2 exporter (AI-2E) (TC 2.A.86) family.</text>
</comment>
<dbReference type="eggNOG" id="COG0628">
    <property type="taxonomic scope" value="Bacteria"/>
</dbReference>
<evidence type="ECO:0000256" key="3">
    <source>
        <dbReference type="ARBA" id="ARBA00022692"/>
    </source>
</evidence>
<dbReference type="RefSeq" id="WP_021331465.1">
    <property type="nucleotide sequence ID" value="NZ_AUZJ01000066.1"/>
</dbReference>
<accession>U2L2J3</accession>
<evidence type="ECO:0000313" key="8">
    <source>
        <dbReference type="EMBL" id="ERJ98540.1"/>
    </source>
</evidence>
<keyword evidence="10" id="KW-1185">Reference proteome</keyword>
<feature type="transmembrane region" description="Helical" evidence="6">
    <location>
        <begin position="151"/>
        <end position="170"/>
    </location>
</feature>
<sequence length="377" mass="42411">MTGREQISRQIAYLLIFIATILLFTVLKITASVVIPVIIAIMFSFVLLPIVRGMNKIHLPWIFNVVIVTILFVVAIAVLGTLVFASLRTILSEYSKYESKFLSIYKFFANRFNLGFDADKSFFYNLQSALGEQFNIGIMIRRMLFSLSANMVSVVRNILVIVLMFIFLLVEMHVTGEKLKEAFEGRMKNRLFEIVKRIMIQVVRFVSIKFFISLATGVLIYASAKIVGLDFAVVWGFFAFVLNFIPTFGSIVSVGSTSVFALLQFFPHPAPIVFIVAGTTTVNIVLGNFIEPRIEGHNLGISPFVILVMLSLWGWMWGFVGMILAVPLTVIIKIICENIPLLHPVAILLGNKPQDTRLEFTAYEEESEVEKNGENKA</sequence>
<dbReference type="OrthoDB" id="9799225at2"/>
<evidence type="ECO:0000256" key="4">
    <source>
        <dbReference type="ARBA" id="ARBA00022989"/>
    </source>
</evidence>
<protein>
    <submittedName>
        <fullName evidence="7">PF01594 domain protein</fullName>
    </submittedName>
</protein>
<evidence type="ECO:0000256" key="5">
    <source>
        <dbReference type="ARBA" id="ARBA00023136"/>
    </source>
</evidence>
<dbReference type="InterPro" id="IPR002549">
    <property type="entry name" value="AI-2E-like"/>
</dbReference>
<evidence type="ECO:0000256" key="6">
    <source>
        <dbReference type="SAM" id="Phobius"/>
    </source>
</evidence>
<evidence type="ECO:0000313" key="10">
    <source>
        <dbReference type="Proteomes" id="UP000016646"/>
    </source>
</evidence>
<feature type="transmembrane region" description="Helical" evidence="6">
    <location>
        <begin position="270"/>
        <end position="290"/>
    </location>
</feature>
<comment type="caution">
    <text evidence="7">The sequence shown here is derived from an EMBL/GenBank/DDBJ whole genome shotgun (WGS) entry which is preliminary data.</text>
</comment>
<evidence type="ECO:0000256" key="1">
    <source>
        <dbReference type="ARBA" id="ARBA00004141"/>
    </source>
</evidence>
<dbReference type="EMBL" id="AUZJ01000066">
    <property type="protein sequence ID" value="ERF59576.1"/>
    <property type="molecule type" value="Genomic_DNA"/>
</dbReference>
<reference evidence="9 10" key="1">
    <citation type="submission" date="2013-08" db="EMBL/GenBank/DDBJ databases">
        <authorList>
            <person name="Durkin A.S."/>
            <person name="Haft D.R."/>
            <person name="McCorrison J."/>
            <person name="Torralba M."/>
            <person name="Gillis M."/>
            <person name="Haft D.H."/>
            <person name="Methe B."/>
            <person name="Sutton G."/>
            <person name="Nelson K.E."/>
        </authorList>
    </citation>
    <scope>NUCLEOTIDE SEQUENCE [LARGE SCALE GENOMIC DNA]</scope>
    <source>
        <strain evidence="8 10">ATCC 35536</strain>
        <strain evidence="7 9">VPI DR56BR1116</strain>
    </source>
</reference>
<feature type="transmembrane region" description="Helical" evidence="6">
    <location>
        <begin position="234"/>
        <end position="263"/>
    </location>
</feature>
<feature type="transmembrane region" description="Helical" evidence="6">
    <location>
        <begin position="198"/>
        <end position="222"/>
    </location>
</feature>
<dbReference type="Proteomes" id="UP000016412">
    <property type="component" value="Unassembled WGS sequence"/>
</dbReference>
<feature type="transmembrane region" description="Helical" evidence="6">
    <location>
        <begin position="12"/>
        <end position="27"/>
    </location>
</feature>
<dbReference type="PANTHER" id="PTHR21716">
    <property type="entry name" value="TRANSMEMBRANE PROTEIN"/>
    <property type="match status" value="1"/>
</dbReference>
<name>U2L2J3_TRESO</name>
<dbReference type="STRING" id="1125725.HMPREF1325_1701"/>
<feature type="transmembrane region" description="Helical" evidence="6">
    <location>
        <begin position="63"/>
        <end position="87"/>
    </location>
</feature>